<dbReference type="Proteomes" id="UP000422989">
    <property type="component" value="Chromosome"/>
</dbReference>
<keyword evidence="3" id="KW-1185">Reference proteome</keyword>
<dbReference type="AlphaFoldDB" id="A0A6I6E232"/>
<accession>A0A6I6E232</accession>
<evidence type="ECO:0000313" key="2">
    <source>
        <dbReference type="EMBL" id="QGU27949.1"/>
    </source>
</evidence>
<dbReference type="OrthoDB" id="3756696at2"/>
<organism evidence="2 3">
    <name type="scientific">Microbacterium oryzae</name>
    <dbReference type="NCBI Taxonomy" id="743009"/>
    <lineage>
        <taxon>Bacteria</taxon>
        <taxon>Bacillati</taxon>
        <taxon>Actinomycetota</taxon>
        <taxon>Actinomycetes</taxon>
        <taxon>Micrococcales</taxon>
        <taxon>Microbacteriaceae</taxon>
        <taxon>Microbacterium</taxon>
    </lineage>
</organism>
<gene>
    <name evidence="2" type="ORF">D7D94_09930</name>
</gene>
<name>A0A6I6E232_9MICO</name>
<protein>
    <submittedName>
        <fullName evidence="2">DUF3375 domain-containing protein</fullName>
    </submittedName>
</protein>
<sequence length="515" mass="56985">MPHPRRAPGTGRGERIGAADVSGVPRDVARLTEAREGAALGLVRSRWAPLIIAVFHASFSQEVKRVRAERLHVQVDTYLHELRDAGFEVPAQEEGRALCLSWMRSQWLRRVPLDDGGEAYELTSHALAAMRMHSELYRERALLSESRLTTILDAVRRWATEANPDETARVAALDAEIARLSAERDRLVSGGEVAVADDERMLGGYTDLVELLDQLPGDFRRVEEALDAIHDQMVRDFRAEERPKGEVLADYLAASTRLASQTREGRAFQGALTVLGDEELLATFREDLRAIMTHPFARDLSAEDRAAFVNADAVLRRGLRDVQTRQQRASQSLAEYLAAYDSMQERELTRTLRRVEQELAVWMETARARDTVPLPWMPARLEMEHLRTRFHDPSRERPAPPLEDVSAQAPAPPSLDDVRRQGGPLLGEVRQALTSAAARGAATLSEAFNALPDDLRRPVEVFGVAHLAAEHGLPAGLADDGGVVRTIRPDGTVRAFALPALQPPTETPGDGHDDA</sequence>
<evidence type="ECO:0000256" key="1">
    <source>
        <dbReference type="SAM" id="MobiDB-lite"/>
    </source>
</evidence>
<dbReference type="InterPro" id="IPR021804">
    <property type="entry name" value="DUF3375"/>
</dbReference>
<dbReference type="Pfam" id="PF11855">
    <property type="entry name" value="DUF3375"/>
    <property type="match status" value="1"/>
</dbReference>
<reference evidence="2 3" key="1">
    <citation type="submission" date="2018-09" db="EMBL/GenBank/DDBJ databases">
        <title>Whole genome sequencing of Microbacterium oryzae strain MB-10T.</title>
        <authorList>
            <person name="Das S.K."/>
        </authorList>
    </citation>
    <scope>NUCLEOTIDE SEQUENCE [LARGE SCALE GENOMIC DNA]</scope>
    <source>
        <strain evidence="2 3">MB-10</strain>
    </source>
</reference>
<dbReference type="EMBL" id="CP032550">
    <property type="protein sequence ID" value="QGU27949.1"/>
    <property type="molecule type" value="Genomic_DNA"/>
</dbReference>
<proteinExistence type="predicted"/>
<dbReference type="KEGG" id="moj:D7D94_09930"/>
<feature type="region of interest" description="Disordered" evidence="1">
    <location>
        <begin position="391"/>
        <end position="422"/>
    </location>
</feature>
<evidence type="ECO:0000313" key="3">
    <source>
        <dbReference type="Proteomes" id="UP000422989"/>
    </source>
</evidence>